<organism evidence="2 3">
    <name type="scientific">Clarias magur</name>
    <name type="common">Asian catfish</name>
    <name type="synonym">Macropteronotus magur</name>
    <dbReference type="NCBI Taxonomy" id="1594786"/>
    <lineage>
        <taxon>Eukaryota</taxon>
        <taxon>Metazoa</taxon>
        <taxon>Chordata</taxon>
        <taxon>Craniata</taxon>
        <taxon>Vertebrata</taxon>
        <taxon>Euteleostomi</taxon>
        <taxon>Actinopterygii</taxon>
        <taxon>Neopterygii</taxon>
        <taxon>Teleostei</taxon>
        <taxon>Ostariophysi</taxon>
        <taxon>Siluriformes</taxon>
        <taxon>Clariidae</taxon>
        <taxon>Clarias</taxon>
    </lineage>
</organism>
<accession>A0A8J4UQU0</accession>
<feature type="region of interest" description="Disordered" evidence="1">
    <location>
        <begin position="1"/>
        <end position="62"/>
    </location>
</feature>
<keyword evidence="3" id="KW-1185">Reference proteome</keyword>
<evidence type="ECO:0000313" key="3">
    <source>
        <dbReference type="Proteomes" id="UP000727407"/>
    </source>
</evidence>
<dbReference type="Proteomes" id="UP000727407">
    <property type="component" value="Unassembled WGS sequence"/>
</dbReference>
<gene>
    <name evidence="2" type="ORF">DAT39_007725</name>
</gene>
<dbReference type="EMBL" id="QNUK01000088">
    <property type="protein sequence ID" value="KAF5902527.1"/>
    <property type="molecule type" value="Genomic_DNA"/>
</dbReference>
<protein>
    <submittedName>
        <fullName evidence="2">DNA polymerase IV</fullName>
    </submittedName>
</protein>
<reference evidence="2" key="1">
    <citation type="submission" date="2020-07" db="EMBL/GenBank/DDBJ databases">
        <title>Clarias magur genome sequencing, assembly and annotation.</title>
        <authorList>
            <person name="Kushwaha B."/>
            <person name="Kumar R."/>
            <person name="Das P."/>
            <person name="Joshi C.G."/>
            <person name="Kumar D."/>
            <person name="Nagpure N.S."/>
            <person name="Pandey M."/>
            <person name="Agarwal S."/>
            <person name="Srivastava S."/>
            <person name="Singh M."/>
            <person name="Sahoo L."/>
            <person name="Jayasankar P."/>
            <person name="Meher P.K."/>
            <person name="Koringa P.G."/>
            <person name="Iquebal M.A."/>
            <person name="Das S.P."/>
            <person name="Bit A."/>
            <person name="Patnaik S."/>
            <person name="Patel N."/>
            <person name="Shah T.M."/>
            <person name="Hinsu A."/>
            <person name="Jena J.K."/>
        </authorList>
    </citation>
    <scope>NUCLEOTIDE SEQUENCE</scope>
    <source>
        <strain evidence="2">CIFAMagur01</strain>
        <tissue evidence="2">Testis</tissue>
    </source>
</reference>
<sequence>MTPQTRQNSAGKNLQHERPTWKKTSMNAGHPACVIADKRVGRAAPGTEPDTNWMPSSPDGTITMLHHPPFTRLRSVPAFQTDSKTLCNNADGIMTPFVNV</sequence>
<evidence type="ECO:0000256" key="1">
    <source>
        <dbReference type="SAM" id="MobiDB-lite"/>
    </source>
</evidence>
<name>A0A8J4UQU0_CLAMG</name>
<evidence type="ECO:0000313" key="2">
    <source>
        <dbReference type="EMBL" id="KAF5902527.1"/>
    </source>
</evidence>
<comment type="caution">
    <text evidence="2">The sequence shown here is derived from an EMBL/GenBank/DDBJ whole genome shotgun (WGS) entry which is preliminary data.</text>
</comment>
<feature type="compositionally biased region" description="Polar residues" evidence="1">
    <location>
        <begin position="1"/>
        <end position="12"/>
    </location>
</feature>
<feature type="compositionally biased region" description="Polar residues" evidence="1">
    <location>
        <begin position="49"/>
        <end position="60"/>
    </location>
</feature>
<proteinExistence type="predicted"/>
<dbReference type="AlphaFoldDB" id="A0A8J4UQU0"/>